<dbReference type="SMART" id="SM00100">
    <property type="entry name" value="cNMP"/>
    <property type="match status" value="1"/>
</dbReference>
<sequence length="1006" mass="114092">MAPAPGDLEKAGATSVPDYLKERVASRTDYPNSNQITENSATIDEDAKKSNLAARLTKIFITSCVLGVFLDPLFLYIPLLNHDLKCVRLDNTIKIIALVLRLFTDLFYVGRIILQVCRFENCSPSINRILPKSCSSKLITSLIECFRELLPEVTEVHEQEYLIPSITQEILESSIIVDILAILPLPQVAILIFFPNMRVSGSFGKRIMNFLVMGQYVPRVLRIYLSCKKAKKPFKGHIPLWLKGLLNLFLYILASHVLGAFWYFFAAQQMISCWEHACRHGNGCGSSTFNCHDHQTLINITVLNDLCPINPPNTTLFDFGIYLNVLQSGALWSTDYPLKFLNSFCWGLRNLSSLASNLQPSFYTWEIAFVAFISIIGLILFVYLIGNLQTYVLIDTQSLESHRRENKLKRKMKENDRKVESWLSGHGIPLGRKQKIMEEIHRELVENSEFDVVREILSILPHEEIKSCSPLSRLRKVPLLKDMDEGVLVEISEKLHPEKYTPGQIIIKKDETLQMMLFIVHGHVTIEKTDGSRSEYLGAGDFYGQELLVSPLWTSSSDAKPINEFVQAIDDVQALVLSATNVATLGFSSRRSINELRVVVNILQKVPKLETMDKQVLKAMYHHLSSVSYKREDYIIRENQPVSMMFFVTRGEVTKNENPPEANFIGEELLEWVPDESFPTILPLSTCTVKVVSDDAEVLILKAKSLKRVVSKFMSHFNNFASPSDVRLTWLKKVEIFQQMEEQVLKAISKCLKPMNFNVAKRHILQEKKPLKMMFFVMRGVVSIESDSAIDVNVKKTCEIGSFYGEELVHWVTTWVSHKPFPAKLPLSPGSALCGVLGGSVEILALKADDLKSIVSDQFRSKFSTETAPPTDSDQPQESLTILKNVEILKTMNEEVLKEICKHLTKNTYKDEYIIRKDKQMEMMFFIVSGVVSVTNESSKHYCREGERPNHSGDELIQHWMRSTEANVPAEFPLSPFSFWAIGEVEVLVLKADDLASVQLGDRIGS</sequence>
<dbReference type="KEGG" id="pavi:110761081"/>
<feature type="domain" description="Cyclic nucleotide-binding" evidence="4">
    <location>
        <begin position="736"/>
        <end position="806"/>
    </location>
</feature>
<dbReference type="InterPro" id="IPR014710">
    <property type="entry name" value="RmlC-like_jellyroll"/>
</dbReference>
<name>A0A6P5SZN6_PRUAV</name>
<dbReference type="RefSeq" id="XP_021819153.1">
    <property type="nucleotide sequence ID" value="XM_021963461.1"/>
</dbReference>
<feature type="domain" description="Cyclic nucleotide-binding" evidence="4">
    <location>
        <begin position="608"/>
        <end position="653"/>
    </location>
</feature>
<dbReference type="Gene3D" id="2.60.120.10">
    <property type="entry name" value="Jelly Rolls"/>
    <property type="match status" value="4"/>
</dbReference>
<evidence type="ECO:0000256" key="1">
    <source>
        <dbReference type="ARBA" id="ARBA00023286"/>
    </source>
</evidence>
<organism evidence="5 6">
    <name type="scientific">Prunus avium</name>
    <name type="common">Cherry</name>
    <name type="synonym">Cerasus avium</name>
    <dbReference type="NCBI Taxonomy" id="42229"/>
    <lineage>
        <taxon>Eukaryota</taxon>
        <taxon>Viridiplantae</taxon>
        <taxon>Streptophyta</taxon>
        <taxon>Embryophyta</taxon>
        <taxon>Tracheophyta</taxon>
        <taxon>Spermatophyta</taxon>
        <taxon>Magnoliopsida</taxon>
        <taxon>eudicotyledons</taxon>
        <taxon>Gunneridae</taxon>
        <taxon>Pentapetalae</taxon>
        <taxon>rosids</taxon>
        <taxon>fabids</taxon>
        <taxon>Rosales</taxon>
        <taxon>Rosaceae</taxon>
        <taxon>Amygdaloideae</taxon>
        <taxon>Amygdaleae</taxon>
        <taxon>Prunus</taxon>
    </lineage>
</organism>
<dbReference type="AlphaFoldDB" id="A0A6P5SZN6"/>
<protein>
    <submittedName>
        <fullName evidence="6 7">Uncharacterized protein LOC110761081 isoform X1</fullName>
    </submittedName>
</protein>
<dbReference type="CDD" id="cd00038">
    <property type="entry name" value="CAP_ED"/>
    <property type="match status" value="3"/>
</dbReference>
<keyword evidence="5" id="KW-1185">Reference proteome</keyword>
<keyword evidence="1" id="KW-1071">Ligand-gated ion channel</keyword>
<accession>A0A6P5SZN6</accession>
<evidence type="ECO:0000313" key="5">
    <source>
        <dbReference type="Proteomes" id="UP000515124"/>
    </source>
</evidence>
<feature type="transmembrane region" description="Helical" evidence="3">
    <location>
        <begin position="362"/>
        <end position="385"/>
    </location>
</feature>
<dbReference type="GeneID" id="110761081"/>
<evidence type="ECO:0000256" key="2">
    <source>
        <dbReference type="ARBA" id="ARBA00023303"/>
    </source>
</evidence>
<dbReference type="Proteomes" id="UP000515124">
    <property type="component" value="Unplaced"/>
</dbReference>
<proteinExistence type="predicted"/>
<keyword evidence="1" id="KW-0813">Transport</keyword>
<keyword evidence="2" id="KW-0407">Ion channel</keyword>
<dbReference type="GO" id="GO:0034220">
    <property type="term" value="P:monoatomic ion transmembrane transport"/>
    <property type="evidence" value="ECO:0007669"/>
    <property type="project" value="UniProtKB-KW"/>
</dbReference>
<evidence type="ECO:0000259" key="4">
    <source>
        <dbReference type="PROSITE" id="PS50042"/>
    </source>
</evidence>
<keyword evidence="3" id="KW-0812">Transmembrane</keyword>
<dbReference type="RefSeq" id="XP_021819155.1">
    <property type="nucleotide sequence ID" value="XM_021963463.1"/>
</dbReference>
<dbReference type="InterPro" id="IPR000595">
    <property type="entry name" value="cNMP-bd_dom"/>
</dbReference>
<reference evidence="6 7" key="1">
    <citation type="submission" date="2025-04" db="UniProtKB">
        <authorList>
            <consortium name="RefSeq"/>
        </authorList>
    </citation>
    <scope>IDENTIFICATION</scope>
</reference>
<dbReference type="GO" id="GO:0016020">
    <property type="term" value="C:membrane"/>
    <property type="evidence" value="ECO:0007669"/>
    <property type="project" value="UniProtKB-SubCell"/>
</dbReference>
<dbReference type="PANTHER" id="PTHR45651">
    <property type="entry name" value="CYCLIC NUCLEOTIDE-GATED ION CHANNEL 15-RELATED-RELATED"/>
    <property type="match status" value="1"/>
</dbReference>
<keyword evidence="3" id="KW-0472">Membrane</keyword>
<evidence type="ECO:0000256" key="3">
    <source>
        <dbReference type="SAM" id="Phobius"/>
    </source>
</evidence>
<gene>
    <name evidence="6 7" type="primary">LOC110761081</name>
</gene>
<dbReference type="InterPro" id="IPR018490">
    <property type="entry name" value="cNMP-bd_dom_sf"/>
</dbReference>
<dbReference type="PANTHER" id="PTHR45651:SF68">
    <property type="entry name" value="ION TRANSPORT DOMAIN-CONTAINING PROTEIN"/>
    <property type="match status" value="1"/>
</dbReference>
<keyword evidence="1" id="KW-0406">Ion transport</keyword>
<dbReference type="PROSITE" id="PS50042">
    <property type="entry name" value="CNMP_BINDING_3"/>
    <property type="match status" value="3"/>
</dbReference>
<evidence type="ECO:0000313" key="7">
    <source>
        <dbReference type="RefSeq" id="XP_021819155.1"/>
    </source>
</evidence>
<dbReference type="SUPFAM" id="SSF81324">
    <property type="entry name" value="Voltage-gated potassium channels"/>
    <property type="match status" value="1"/>
</dbReference>
<keyword evidence="3" id="KW-1133">Transmembrane helix</keyword>
<feature type="transmembrane region" description="Helical" evidence="3">
    <location>
        <begin position="245"/>
        <end position="265"/>
    </location>
</feature>
<feature type="transmembrane region" description="Helical" evidence="3">
    <location>
        <begin position="59"/>
        <end position="79"/>
    </location>
</feature>
<feature type="transmembrane region" description="Helical" evidence="3">
    <location>
        <begin position="175"/>
        <end position="195"/>
    </location>
</feature>
<dbReference type="SUPFAM" id="SSF51206">
    <property type="entry name" value="cAMP-binding domain-like"/>
    <property type="match status" value="4"/>
</dbReference>
<dbReference type="Pfam" id="PF00027">
    <property type="entry name" value="cNMP_binding"/>
    <property type="match status" value="1"/>
</dbReference>
<evidence type="ECO:0000313" key="6">
    <source>
        <dbReference type="RefSeq" id="XP_021819153.1"/>
    </source>
</evidence>
<feature type="domain" description="Cyclic nucleotide-binding" evidence="4">
    <location>
        <begin position="479"/>
        <end position="578"/>
    </location>
</feature>